<dbReference type="AlphaFoldDB" id="A0A6G6WC91"/>
<dbReference type="Proteomes" id="UP000502996">
    <property type="component" value="Chromosome"/>
</dbReference>
<gene>
    <name evidence="1" type="ORF">G5V58_07595</name>
</gene>
<protein>
    <submittedName>
        <fullName evidence="1">Uncharacterized protein</fullName>
    </submittedName>
</protein>
<evidence type="ECO:0000313" key="2">
    <source>
        <dbReference type="Proteomes" id="UP000502996"/>
    </source>
</evidence>
<dbReference type="KEGG" id="nano:G5V58_07595"/>
<dbReference type="RefSeq" id="WP_165230614.1">
    <property type="nucleotide sequence ID" value="NZ_CP049257.1"/>
</dbReference>
<reference evidence="1 2" key="1">
    <citation type="submission" date="2020-02" db="EMBL/GenBank/DDBJ databases">
        <title>Full genome sequence of Nocardioides sp. R-3366.</title>
        <authorList>
            <person name="Im W.-T."/>
        </authorList>
    </citation>
    <scope>NUCLEOTIDE SEQUENCE [LARGE SCALE GENOMIC DNA]</scope>
    <source>
        <strain evidence="1 2">R-3366</strain>
    </source>
</reference>
<name>A0A6G6WC91_9ACTN</name>
<evidence type="ECO:0000313" key="1">
    <source>
        <dbReference type="EMBL" id="QIG42660.1"/>
    </source>
</evidence>
<sequence length="262" mass="27595">MTEPTPTLPPDRPLPEEARARIRAELLAQRPGSRSWAVPLAAAAAVALVAGAAWWSVGLGGDDQGPEPAVSTPTTVPVAPTSTVVAPHPTETASQVGTGSCRTELRNVLRGAEEVFGAEPFSYWVRGEQYSVCYEADGTTTVTQPLPLAPQAQRVDAYRVASTYPPTATGFSAVRVAGGPVPAGADPFDVAYTFPDGHTEHAVLGTDARGRWWWRMVYAYDPGPGNETKGPPIEVDVTAGSFSYSFALAWATDTCAQANHGC</sequence>
<proteinExistence type="predicted"/>
<accession>A0A6G6WC91</accession>
<keyword evidence="2" id="KW-1185">Reference proteome</keyword>
<organism evidence="1 2">
    <name type="scientific">Nocardioides anomalus</name>
    <dbReference type="NCBI Taxonomy" id="2712223"/>
    <lineage>
        <taxon>Bacteria</taxon>
        <taxon>Bacillati</taxon>
        <taxon>Actinomycetota</taxon>
        <taxon>Actinomycetes</taxon>
        <taxon>Propionibacteriales</taxon>
        <taxon>Nocardioidaceae</taxon>
        <taxon>Nocardioides</taxon>
    </lineage>
</organism>
<dbReference type="EMBL" id="CP049257">
    <property type="protein sequence ID" value="QIG42660.1"/>
    <property type="molecule type" value="Genomic_DNA"/>
</dbReference>